<accession>A0A5C6CB20</accession>
<dbReference type="PANTHER" id="PTHR10584">
    <property type="entry name" value="SUGAR KINASE"/>
    <property type="match status" value="1"/>
</dbReference>
<dbReference type="InterPro" id="IPR029056">
    <property type="entry name" value="Ribokinase-like"/>
</dbReference>
<evidence type="ECO:0000313" key="4">
    <source>
        <dbReference type="EMBL" id="TWU20586.1"/>
    </source>
</evidence>
<evidence type="ECO:0000256" key="2">
    <source>
        <dbReference type="ARBA" id="ARBA00022777"/>
    </source>
</evidence>
<sequence>MGIGVSVLDTVMVVDGFPAEESVVRAQQRAVGIGGGIAVATATVGALGGRAAFADLLGFDPMSESILAALRAAAVDVQWVQQVEGQAASVATIWVNAASASASRTIVFAPANDRELPWSDELARGVAAAKILHLNGRHLQTCLRAIEVAKQHGTLVSFDGGAHRYRNEVLPLVRASDLLIVSEHFAHAHFHAQTKSSCHVAPAELVAFLQAEFGSRCVGVTCGERGSWIAQRDETPWHQPATQVTSVRDTTGCGDTYHGAFLFAFSKGFSTRECARVASLVAAQNATELGAFALDAKQVSAMLTSHATEGLQRRLGKRH</sequence>
<dbReference type="GO" id="GO:0004747">
    <property type="term" value="F:ribokinase activity"/>
    <property type="evidence" value="ECO:0007669"/>
    <property type="project" value="UniProtKB-EC"/>
</dbReference>
<evidence type="ECO:0000256" key="1">
    <source>
        <dbReference type="ARBA" id="ARBA00022679"/>
    </source>
</evidence>
<name>A0A5C6CB20_9BACT</name>
<dbReference type="SUPFAM" id="SSF53613">
    <property type="entry name" value="Ribokinase-like"/>
    <property type="match status" value="1"/>
</dbReference>
<feature type="domain" description="Carbohydrate kinase PfkB" evidence="3">
    <location>
        <begin position="6"/>
        <end position="291"/>
    </location>
</feature>
<keyword evidence="2 4" id="KW-0418">Kinase</keyword>
<evidence type="ECO:0000259" key="3">
    <source>
        <dbReference type="Pfam" id="PF00294"/>
    </source>
</evidence>
<organism evidence="4 5">
    <name type="scientific">Novipirellula galeiformis</name>
    <dbReference type="NCBI Taxonomy" id="2528004"/>
    <lineage>
        <taxon>Bacteria</taxon>
        <taxon>Pseudomonadati</taxon>
        <taxon>Planctomycetota</taxon>
        <taxon>Planctomycetia</taxon>
        <taxon>Pirellulales</taxon>
        <taxon>Pirellulaceae</taxon>
        <taxon>Novipirellula</taxon>
    </lineage>
</organism>
<dbReference type="Pfam" id="PF00294">
    <property type="entry name" value="PfkB"/>
    <property type="match status" value="1"/>
</dbReference>
<protein>
    <submittedName>
        <fullName evidence="4">Ribokinase</fullName>
        <ecNumber evidence="4">2.7.1.15</ecNumber>
    </submittedName>
</protein>
<dbReference type="PANTHER" id="PTHR10584:SF166">
    <property type="entry name" value="RIBOKINASE"/>
    <property type="match status" value="1"/>
</dbReference>
<comment type="caution">
    <text evidence="4">The sequence shown here is derived from an EMBL/GenBank/DDBJ whole genome shotgun (WGS) entry which is preliminary data.</text>
</comment>
<evidence type="ECO:0000313" key="5">
    <source>
        <dbReference type="Proteomes" id="UP000316304"/>
    </source>
</evidence>
<dbReference type="Proteomes" id="UP000316304">
    <property type="component" value="Unassembled WGS sequence"/>
</dbReference>
<dbReference type="Gene3D" id="3.40.1190.20">
    <property type="match status" value="1"/>
</dbReference>
<keyword evidence="5" id="KW-1185">Reference proteome</keyword>
<reference evidence="4 5" key="1">
    <citation type="submission" date="2019-02" db="EMBL/GenBank/DDBJ databases">
        <title>Deep-cultivation of Planctomycetes and their phenomic and genomic characterization uncovers novel biology.</title>
        <authorList>
            <person name="Wiegand S."/>
            <person name="Jogler M."/>
            <person name="Boedeker C."/>
            <person name="Pinto D."/>
            <person name="Vollmers J."/>
            <person name="Rivas-Marin E."/>
            <person name="Kohn T."/>
            <person name="Peeters S.H."/>
            <person name="Heuer A."/>
            <person name="Rast P."/>
            <person name="Oberbeckmann S."/>
            <person name="Bunk B."/>
            <person name="Jeske O."/>
            <person name="Meyerdierks A."/>
            <person name="Storesund J.E."/>
            <person name="Kallscheuer N."/>
            <person name="Luecker S."/>
            <person name="Lage O.M."/>
            <person name="Pohl T."/>
            <person name="Merkel B.J."/>
            <person name="Hornburger P."/>
            <person name="Mueller R.-W."/>
            <person name="Bruemmer F."/>
            <person name="Labrenz M."/>
            <person name="Spormann A.M."/>
            <person name="Op Den Camp H."/>
            <person name="Overmann J."/>
            <person name="Amann R."/>
            <person name="Jetten M.S.M."/>
            <person name="Mascher T."/>
            <person name="Medema M.H."/>
            <person name="Devos D.P."/>
            <person name="Kaster A.-K."/>
            <person name="Ovreas L."/>
            <person name="Rohde M."/>
            <person name="Galperin M.Y."/>
            <person name="Jogler C."/>
        </authorList>
    </citation>
    <scope>NUCLEOTIDE SEQUENCE [LARGE SCALE GENOMIC DNA]</scope>
    <source>
        <strain evidence="4 5">Pla52o</strain>
    </source>
</reference>
<dbReference type="EC" id="2.7.1.15" evidence="4"/>
<dbReference type="AlphaFoldDB" id="A0A5C6CB20"/>
<gene>
    <name evidence="4" type="primary">rbsK_2</name>
    <name evidence="4" type="ORF">Pla52o_44640</name>
</gene>
<keyword evidence="1 4" id="KW-0808">Transferase</keyword>
<proteinExistence type="predicted"/>
<dbReference type="EMBL" id="SJPT01000008">
    <property type="protein sequence ID" value="TWU20586.1"/>
    <property type="molecule type" value="Genomic_DNA"/>
</dbReference>
<dbReference type="InterPro" id="IPR011611">
    <property type="entry name" value="PfkB_dom"/>
</dbReference>